<protein>
    <submittedName>
        <fullName evidence="2">Uncharacterized protein</fullName>
    </submittedName>
</protein>
<evidence type="ECO:0000313" key="2">
    <source>
        <dbReference type="EMBL" id="MSS17276.1"/>
    </source>
</evidence>
<feature type="signal peptide" evidence="1">
    <location>
        <begin position="1"/>
        <end position="24"/>
    </location>
</feature>
<proteinExistence type="predicted"/>
<dbReference type="RefSeq" id="WP_154327173.1">
    <property type="nucleotide sequence ID" value="NZ_CP045696.1"/>
</dbReference>
<accession>A0A6L5XDR2</accession>
<feature type="chain" id="PRO_5026840485" evidence="1">
    <location>
        <begin position="25"/>
        <end position="383"/>
    </location>
</feature>
<reference evidence="2 3" key="1">
    <citation type="submission" date="2019-08" db="EMBL/GenBank/DDBJ databases">
        <title>In-depth cultivation of the pig gut microbiome towards novel bacterial diversity and tailored functional studies.</title>
        <authorList>
            <person name="Wylensek D."/>
            <person name="Hitch T.C.A."/>
            <person name="Clavel T."/>
        </authorList>
    </citation>
    <scope>NUCLEOTIDE SEQUENCE [LARGE SCALE GENOMIC DNA]</scope>
    <source>
        <strain evidence="2 3">Oil-RF-744-WCA-WT-10</strain>
    </source>
</reference>
<dbReference type="AlphaFoldDB" id="A0A6L5XDR2"/>
<name>A0A6L5XDR2_9BACT</name>
<sequence>MKKLYTTLFSLALLATSWSTAAGAGDVPSLSLRSLIQTGTAGEFYTLTDALTGVYVSPLFKNVLWAKDDNRYLNKSVPTVDQIASHHLYDAYDATQDVTEMDQSNWVKIVFPSGYDATPFVGHRITNVSGRVNMASTPTGPVGLYIDVEAYLTQYDSKGYPVVGEAVTDYATVCNAYCPAHFVKQDTWFLVKPKNLEYAKLQYAVWGADGKFHVPARKQLVGGTWQNGHNLAGSVAVDMRLWEGNTWDGTTLTMTDPNDVFNVRWAYDVAVIVEFSTGSKVSLDIDPGFDGDFNYAPSREDEGFDSGDNGVLPDGYTNVAVYPLRLLSPGISTAVDAVTATKTVAGTHYYNLQGAESNGPHRGFNLVVTTYTDGSTSTAKMMK</sequence>
<evidence type="ECO:0000313" key="3">
    <source>
        <dbReference type="Proteomes" id="UP000483362"/>
    </source>
</evidence>
<evidence type="ECO:0000256" key="1">
    <source>
        <dbReference type="SAM" id="SignalP"/>
    </source>
</evidence>
<comment type="caution">
    <text evidence="2">The sequence shown here is derived from an EMBL/GenBank/DDBJ whole genome shotgun (WGS) entry which is preliminary data.</text>
</comment>
<keyword evidence="1" id="KW-0732">Signal</keyword>
<dbReference type="Proteomes" id="UP000483362">
    <property type="component" value="Unassembled WGS sequence"/>
</dbReference>
<keyword evidence="3" id="KW-1185">Reference proteome</keyword>
<gene>
    <name evidence="2" type="ORF">FYJ29_05795</name>
</gene>
<organism evidence="2 3">
    <name type="scientific">Sodaliphilus pleomorphus</name>
    <dbReference type="NCBI Taxonomy" id="2606626"/>
    <lineage>
        <taxon>Bacteria</taxon>
        <taxon>Pseudomonadati</taxon>
        <taxon>Bacteroidota</taxon>
        <taxon>Bacteroidia</taxon>
        <taxon>Bacteroidales</taxon>
        <taxon>Muribaculaceae</taxon>
        <taxon>Sodaliphilus</taxon>
    </lineage>
</organism>
<dbReference type="EMBL" id="VULT01000007">
    <property type="protein sequence ID" value="MSS17276.1"/>
    <property type="molecule type" value="Genomic_DNA"/>
</dbReference>